<evidence type="ECO:0000256" key="13">
    <source>
        <dbReference type="ARBA" id="ARBA00023136"/>
    </source>
</evidence>
<dbReference type="CDD" id="cd12914">
    <property type="entry name" value="PDC1_DGC_like"/>
    <property type="match status" value="1"/>
</dbReference>
<dbReference type="InterPro" id="IPR036097">
    <property type="entry name" value="HisK_dim/P_sf"/>
</dbReference>
<evidence type="ECO:0000256" key="11">
    <source>
        <dbReference type="ARBA" id="ARBA00022989"/>
    </source>
</evidence>
<dbReference type="SUPFAM" id="SSF55874">
    <property type="entry name" value="ATPase domain of HSP90 chaperone/DNA topoisomerase II/histidine kinase"/>
    <property type="match status" value="1"/>
</dbReference>
<keyword evidence="13 15" id="KW-0472">Membrane</keyword>
<evidence type="ECO:0000256" key="2">
    <source>
        <dbReference type="ARBA" id="ARBA00004651"/>
    </source>
</evidence>
<evidence type="ECO:0000256" key="14">
    <source>
        <dbReference type="SAM" id="Coils"/>
    </source>
</evidence>
<keyword evidence="11 15" id="KW-1133">Transmembrane helix</keyword>
<evidence type="ECO:0000313" key="18">
    <source>
        <dbReference type="Proteomes" id="UP001465153"/>
    </source>
</evidence>
<dbReference type="PANTHER" id="PTHR43065">
    <property type="entry name" value="SENSOR HISTIDINE KINASE"/>
    <property type="match status" value="1"/>
</dbReference>
<evidence type="ECO:0000256" key="3">
    <source>
        <dbReference type="ARBA" id="ARBA00012438"/>
    </source>
</evidence>
<comment type="caution">
    <text evidence="17">The sequence shown here is derived from an EMBL/GenBank/DDBJ whole genome shotgun (WGS) entry which is preliminary data.</text>
</comment>
<reference evidence="17 18" key="1">
    <citation type="submission" date="2024-04" db="EMBL/GenBank/DDBJ databases">
        <title>Draft genome sequence of Sessilibacter corallicola NBRC 116591.</title>
        <authorList>
            <person name="Miyakawa T."/>
            <person name="Kusuya Y."/>
            <person name="Miura T."/>
        </authorList>
    </citation>
    <scope>NUCLEOTIDE SEQUENCE [LARGE SCALE GENOMIC DNA]</scope>
    <source>
        <strain evidence="17 18">KU-00831-HH</strain>
    </source>
</reference>
<keyword evidence="4" id="KW-1003">Cell membrane</keyword>
<dbReference type="Proteomes" id="UP001465153">
    <property type="component" value="Unassembled WGS sequence"/>
</dbReference>
<dbReference type="PROSITE" id="PS50109">
    <property type="entry name" value="HIS_KIN"/>
    <property type="match status" value="1"/>
</dbReference>
<dbReference type="Gene3D" id="1.10.287.130">
    <property type="match status" value="1"/>
</dbReference>
<dbReference type="Pfam" id="PF00512">
    <property type="entry name" value="HisKA"/>
    <property type="match status" value="1"/>
</dbReference>
<dbReference type="SMART" id="SM00388">
    <property type="entry name" value="HisKA"/>
    <property type="match status" value="1"/>
</dbReference>
<sequence length="595" mass="67269">MFELVNRKRFKKLALVFYLTGLVGFIVVGYLYGEQKLNQRLEVERHLIEETLGTTLEYYLFVPSLLSDSEEILNVYRNPSSKTPEEINKLLLKTNTELGSDVIYLLDTNGVTIASSNYLQSDSFVGGDYSFRPYFKDAIAGNTGQYLALGAQSGKRGYFFSAPVQHNGEILGVVTVKVLLNQIEEIWQDSGIEFLVYDADGIVFFSSRSDWLYKSIVSHSVDELNRLVATRRYGSEKVQVVANSPSITFNEFDEIRLSSTQTHNTVWRLSYKYLDNWGLNIATLVPASKRYYTVFLSVLGYTLLSLLLYIFWLYQEKKLQLRHHLEDMNRQLELKVNELTGDLQLRNQQLQQSALEQKYAHQALQQAQEELIQTAKMAMLGEFSASLHHELTQPLQAIKSYANNSVRMLELSKTESLKNTLAEINSVVDSMVKIVQQFRIFARRSQPEKRPCQLQEIISGVMSIVSPELESKSIRCVNRCNDRTVFCEPVLVEQVIVNLISNAVHALAHTDQPKVVIDSEEHEGYIALIVCDNGPGVDEDTLPNLFEPFFTTRKTGLGLGLAIAKRIVESQGGSISATKGVRGGMKFSVSLPLHE</sequence>
<dbReference type="InterPro" id="IPR003661">
    <property type="entry name" value="HisK_dim/P_dom"/>
</dbReference>
<evidence type="ECO:0000256" key="1">
    <source>
        <dbReference type="ARBA" id="ARBA00000085"/>
    </source>
</evidence>
<dbReference type="InterPro" id="IPR004358">
    <property type="entry name" value="Sig_transdc_His_kin-like_C"/>
</dbReference>
<evidence type="ECO:0000259" key="16">
    <source>
        <dbReference type="PROSITE" id="PS50109"/>
    </source>
</evidence>
<gene>
    <name evidence="17" type="ORF">NBRC116591_23690</name>
</gene>
<dbReference type="RefSeq" id="WP_353303284.1">
    <property type="nucleotide sequence ID" value="NZ_BAABWN010000007.1"/>
</dbReference>
<evidence type="ECO:0000313" key="17">
    <source>
        <dbReference type="EMBL" id="GAA6168558.1"/>
    </source>
</evidence>
<feature type="transmembrane region" description="Helical" evidence="15">
    <location>
        <begin position="12"/>
        <end position="32"/>
    </location>
</feature>
<evidence type="ECO:0000256" key="6">
    <source>
        <dbReference type="ARBA" id="ARBA00022679"/>
    </source>
</evidence>
<keyword evidence="6" id="KW-0808">Transferase</keyword>
<feature type="transmembrane region" description="Helical" evidence="15">
    <location>
        <begin position="291"/>
        <end position="314"/>
    </location>
</feature>
<keyword evidence="5" id="KW-0597">Phosphoprotein</keyword>
<accession>A0ABQ0AA81</accession>
<dbReference type="PANTHER" id="PTHR43065:SF46">
    <property type="entry name" value="C4-DICARBOXYLATE TRANSPORT SENSOR PROTEIN DCTB"/>
    <property type="match status" value="1"/>
</dbReference>
<dbReference type="SMART" id="SM00387">
    <property type="entry name" value="HATPase_c"/>
    <property type="match status" value="1"/>
</dbReference>
<keyword evidence="12" id="KW-0902">Two-component regulatory system</keyword>
<evidence type="ECO:0000256" key="12">
    <source>
        <dbReference type="ARBA" id="ARBA00023012"/>
    </source>
</evidence>
<dbReference type="InterPro" id="IPR017055">
    <property type="entry name" value="Sig_transdc_His_kinase_DctB"/>
</dbReference>
<dbReference type="Gene3D" id="3.30.565.10">
    <property type="entry name" value="Histidine kinase-like ATPase, C-terminal domain"/>
    <property type="match status" value="1"/>
</dbReference>
<dbReference type="InterPro" id="IPR005467">
    <property type="entry name" value="His_kinase_dom"/>
</dbReference>
<comment type="catalytic activity">
    <reaction evidence="1">
        <text>ATP + protein L-histidine = ADP + protein N-phospho-L-histidine.</text>
        <dbReference type="EC" id="2.7.13.3"/>
    </reaction>
</comment>
<keyword evidence="9" id="KW-0418">Kinase</keyword>
<comment type="subcellular location">
    <subcellularLocation>
        <location evidence="2">Cell membrane</location>
        <topology evidence="2">Multi-pass membrane protein</topology>
    </subcellularLocation>
</comment>
<dbReference type="EC" id="2.7.13.3" evidence="3"/>
<evidence type="ECO:0000256" key="15">
    <source>
        <dbReference type="SAM" id="Phobius"/>
    </source>
</evidence>
<keyword evidence="14" id="KW-0175">Coiled coil</keyword>
<evidence type="ECO:0000256" key="10">
    <source>
        <dbReference type="ARBA" id="ARBA00022840"/>
    </source>
</evidence>
<dbReference type="InterPro" id="IPR036890">
    <property type="entry name" value="HATPase_C_sf"/>
</dbReference>
<dbReference type="InterPro" id="IPR003594">
    <property type="entry name" value="HATPase_dom"/>
</dbReference>
<dbReference type="CDD" id="cd00082">
    <property type="entry name" value="HisKA"/>
    <property type="match status" value="1"/>
</dbReference>
<dbReference type="InterPro" id="IPR029151">
    <property type="entry name" value="Sensor-like_sf"/>
</dbReference>
<dbReference type="PRINTS" id="PR00344">
    <property type="entry name" value="BCTRLSENSOR"/>
</dbReference>
<keyword evidence="18" id="KW-1185">Reference proteome</keyword>
<evidence type="ECO:0000256" key="5">
    <source>
        <dbReference type="ARBA" id="ARBA00022553"/>
    </source>
</evidence>
<proteinExistence type="predicted"/>
<evidence type="ECO:0000256" key="7">
    <source>
        <dbReference type="ARBA" id="ARBA00022692"/>
    </source>
</evidence>
<keyword evidence="7 15" id="KW-0812">Transmembrane</keyword>
<dbReference type="SUPFAM" id="SSF47384">
    <property type="entry name" value="Homodimeric domain of signal transducing histidine kinase"/>
    <property type="match status" value="1"/>
</dbReference>
<dbReference type="Pfam" id="PF02518">
    <property type="entry name" value="HATPase_c"/>
    <property type="match status" value="1"/>
</dbReference>
<evidence type="ECO:0000256" key="4">
    <source>
        <dbReference type="ARBA" id="ARBA00022475"/>
    </source>
</evidence>
<organism evidence="17 18">
    <name type="scientific">Sessilibacter corallicola</name>
    <dbReference type="NCBI Taxonomy" id="2904075"/>
    <lineage>
        <taxon>Bacteria</taxon>
        <taxon>Pseudomonadati</taxon>
        <taxon>Pseudomonadota</taxon>
        <taxon>Gammaproteobacteria</taxon>
        <taxon>Cellvibrionales</taxon>
        <taxon>Cellvibrionaceae</taxon>
        <taxon>Sessilibacter</taxon>
    </lineage>
</organism>
<dbReference type="EMBL" id="BAABWN010000007">
    <property type="protein sequence ID" value="GAA6168558.1"/>
    <property type="molecule type" value="Genomic_DNA"/>
</dbReference>
<dbReference type="PIRSF" id="PIRSF036431">
    <property type="entry name" value="STHK_DctB"/>
    <property type="match status" value="1"/>
</dbReference>
<evidence type="ECO:0000256" key="8">
    <source>
        <dbReference type="ARBA" id="ARBA00022741"/>
    </source>
</evidence>
<dbReference type="SUPFAM" id="SSF103190">
    <property type="entry name" value="Sensory domain-like"/>
    <property type="match status" value="1"/>
</dbReference>
<protein>
    <recommendedName>
        <fullName evidence="3">histidine kinase</fullName>
        <ecNumber evidence="3">2.7.13.3</ecNumber>
    </recommendedName>
</protein>
<name>A0ABQ0AA81_9GAMM</name>
<dbReference type="Pfam" id="PF02743">
    <property type="entry name" value="dCache_1"/>
    <property type="match status" value="1"/>
</dbReference>
<feature type="coiled-coil region" evidence="14">
    <location>
        <begin position="322"/>
        <end position="349"/>
    </location>
</feature>
<dbReference type="Gene3D" id="3.30.450.20">
    <property type="entry name" value="PAS domain"/>
    <property type="match status" value="2"/>
</dbReference>
<dbReference type="InterPro" id="IPR033479">
    <property type="entry name" value="dCache_1"/>
</dbReference>
<evidence type="ECO:0000256" key="9">
    <source>
        <dbReference type="ARBA" id="ARBA00022777"/>
    </source>
</evidence>
<keyword evidence="10" id="KW-0067">ATP-binding</keyword>
<feature type="domain" description="Histidine kinase" evidence="16">
    <location>
        <begin position="386"/>
        <end position="595"/>
    </location>
</feature>
<keyword evidence="8" id="KW-0547">Nucleotide-binding</keyword>